<gene>
    <name evidence="1" type="ORF">CEXT_227871</name>
</gene>
<evidence type="ECO:0000313" key="1">
    <source>
        <dbReference type="EMBL" id="GIY57814.1"/>
    </source>
</evidence>
<proteinExistence type="predicted"/>
<organism evidence="1 2">
    <name type="scientific">Caerostris extrusa</name>
    <name type="common">Bark spider</name>
    <name type="synonym">Caerostris bankana</name>
    <dbReference type="NCBI Taxonomy" id="172846"/>
    <lineage>
        <taxon>Eukaryota</taxon>
        <taxon>Metazoa</taxon>
        <taxon>Ecdysozoa</taxon>
        <taxon>Arthropoda</taxon>
        <taxon>Chelicerata</taxon>
        <taxon>Arachnida</taxon>
        <taxon>Araneae</taxon>
        <taxon>Araneomorphae</taxon>
        <taxon>Entelegynae</taxon>
        <taxon>Araneoidea</taxon>
        <taxon>Araneidae</taxon>
        <taxon>Caerostris</taxon>
    </lineage>
</organism>
<reference evidence="1 2" key="1">
    <citation type="submission" date="2021-06" db="EMBL/GenBank/DDBJ databases">
        <title>Caerostris extrusa draft genome.</title>
        <authorList>
            <person name="Kono N."/>
            <person name="Arakawa K."/>
        </authorList>
    </citation>
    <scope>NUCLEOTIDE SEQUENCE [LARGE SCALE GENOMIC DNA]</scope>
</reference>
<keyword evidence="2" id="KW-1185">Reference proteome</keyword>
<evidence type="ECO:0000313" key="2">
    <source>
        <dbReference type="Proteomes" id="UP001054945"/>
    </source>
</evidence>
<accession>A0AAV4UJN6</accession>
<comment type="caution">
    <text evidence="1">The sequence shown here is derived from an EMBL/GenBank/DDBJ whole genome shotgun (WGS) entry which is preliminary data.</text>
</comment>
<dbReference type="EMBL" id="BPLR01012966">
    <property type="protein sequence ID" value="GIY57814.1"/>
    <property type="molecule type" value="Genomic_DNA"/>
</dbReference>
<dbReference type="Proteomes" id="UP001054945">
    <property type="component" value="Unassembled WGS sequence"/>
</dbReference>
<dbReference type="AlphaFoldDB" id="A0AAV4UJN6"/>
<protein>
    <submittedName>
        <fullName evidence="1">Uncharacterized protein</fullName>
    </submittedName>
</protein>
<name>A0AAV4UJN6_CAEEX</name>
<sequence>MRAPSFVSLTIPLHELSSNRFAIFFQVANYQRFCRLPRVNMKGRNRGGRHGQFSLCVPFTKGMDVFRSERAQFKRNQTENYHVHDMSVGLQCFSMELRGMDVVSGGVIGKRGNCKTVPQVAPAEP</sequence>